<feature type="transmembrane region" description="Helical" evidence="1">
    <location>
        <begin position="153"/>
        <end position="176"/>
    </location>
</feature>
<dbReference type="AlphaFoldDB" id="A0A6J7UD78"/>
<keyword evidence="1" id="KW-0812">Transmembrane</keyword>
<feature type="transmembrane region" description="Helical" evidence="1">
    <location>
        <begin position="65"/>
        <end position="86"/>
    </location>
</feature>
<feature type="transmembrane region" description="Helical" evidence="1">
    <location>
        <begin position="221"/>
        <end position="242"/>
    </location>
</feature>
<accession>A0A6J7UD78</accession>
<dbReference type="PANTHER" id="PTHR36111:SF2">
    <property type="entry name" value="INNER MEMBRANE PROTEIN"/>
    <property type="match status" value="1"/>
</dbReference>
<sequence length="243" mass="24543">MIGTLINVVAILLGTALGTLIGGRIPGRTRTLVTDALGLVSFLAAAGAASAMWNSDFVDAVGEGWPILVVLGSLLIGGLIGSALRIEDRLNGLGKYLEKKFAGDKEGDGNFVAGFVSASLIFCVGPMAILGSISDGLGEGNSLLILKSVMDGFAAIAFAAALGWGVGASALSVLVYQGAWSAVGFALGSVLSDYQISAMTSVGGMLLIGIGMRLLNFKIIAVGDLLPALAIAPLLAAFVSTVR</sequence>
<feature type="transmembrane region" description="Helical" evidence="1">
    <location>
        <begin position="6"/>
        <end position="25"/>
    </location>
</feature>
<proteinExistence type="predicted"/>
<organism evidence="2">
    <name type="scientific">freshwater metagenome</name>
    <dbReference type="NCBI Taxonomy" id="449393"/>
    <lineage>
        <taxon>unclassified sequences</taxon>
        <taxon>metagenomes</taxon>
        <taxon>ecological metagenomes</taxon>
    </lineage>
</organism>
<keyword evidence="1" id="KW-0472">Membrane</keyword>
<reference evidence="2" key="1">
    <citation type="submission" date="2020-05" db="EMBL/GenBank/DDBJ databases">
        <authorList>
            <person name="Chiriac C."/>
            <person name="Salcher M."/>
            <person name="Ghai R."/>
            <person name="Kavagutti S V."/>
        </authorList>
    </citation>
    <scope>NUCLEOTIDE SEQUENCE</scope>
</reference>
<dbReference type="Pfam" id="PF04474">
    <property type="entry name" value="DUF554"/>
    <property type="match status" value="1"/>
</dbReference>
<feature type="transmembrane region" description="Helical" evidence="1">
    <location>
        <begin position="107"/>
        <end position="133"/>
    </location>
</feature>
<name>A0A6J7UD78_9ZZZZ</name>
<keyword evidence="1" id="KW-1133">Transmembrane helix</keyword>
<dbReference type="EMBL" id="CAFBQS010000094">
    <property type="protein sequence ID" value="CAB5063805.1"/>
    <property type="molecule type" value="Genomic_DNA"/>
</dbReference>
<feature type="transmembrane region" description="Helical" evidence="1">
    <location>
        <begin position="32"/>
        <end position="53"/>
    </location>
</feature>
<evidence type="ECO:0000256" key="1">
    <source>
        <dbReference type="SAM" id="Phobius"/>
    </source>
</evidence>
<dbReference type="PANTHER" id="PTHR36111">
    <property type="entry name" value="INNER MEMBRANE PROTEIN-RELATED"/>
    <property type="match status" value="1"/>
</dbReference>
<protein>
    <submittedName>
        <fullName evidence="2">Unannotated protein</fullName>
    </submittedName>
</protein>
<feature type="transmembrane region" description="Helical" evidence="1">
    <location>
        <begin position="196"/>
        <end position="215"/>
    </location>
</feature>
<dbReference type="InterPro" id="IPR007563">
    <property type="entry name" value="DUF554"/>
</dbReference>
<evidence type="ECO:0000313" key="2">
    <source>
        <dbReference type="EMBL" id="CAB5063805.1"/>
    </source>
</evidence>
<gene>
    <name evidence="2" type="ORF">UFOPK4366_00587</name>
</gene>